<dbReference type="FunFam" id="1.10.10.60:FF:000009">
    <property type="entry name" value="transcription factor MYB1R1"/>
    <property type="match status" value="1"/>
</dbReference>
<dbReference type="GO" id="GO:0009744">
    <property type="term" value="P:response to sucrose"/>
    <property type="evidence" value="ECO:0007669"/>
    <property type="project" value="UniProtKB-ARBA"/>
</dbReference>
<sequence length="353" mass="38537">REREEVVAMEGREARSGGKRGMRLFGVTICGGDPAEEGDGGAWPGVGEEVLRKSKSMGNLASAEPAAENAAGERGYLSDGGPRSHKSGRRRRRKAAGHERKKGTPWTEEEHRTFLEGLEKLGKGDWRGISRKFVITRTPTQVASHAQKYFIRQSVPSNKKRRSSLFDVIINDSACICETVPMVSLNKTQKGCNDIDLLCQVNKTVGTPELNSRPPSPPAPERDPGLHFMANHSAVSVPNNINFMWCNHPCLEQARESDFSKDRPTSAEPKISQTLTFMLDGPKSADSIPSKMHTHQSAPSLEFVQLFPCQPSQANTTHEASKSNDLELSIAPPVPIGLRKLSPQNGIGAISVV</sequence>
<dbReference type="InterPro" id="IPR017930">
    <property type="entry name" value="Myb_dom"/>
</dbReference>
<gene>
    <name evidence="10" type="primary">MY1R1_1</name>
    <name evidence="10" type="ORF">g.22634</name>
</gene>
<evidence type="ECO:0000256" key="3">
    <source>
        <dbReference type="ARBA" id="ARBA00023125"/>
    </source>
</evidence>
<dbReference type="Pfam" id="PF00249">
    <property type="entry name" value="Myb_DNA-binding"/>
    <property type="match status" value="1"/>
</dbReference>
<dbReference type="PANTHER" id="PTHR44191">
    <property type="entry name" value="TRANSCRIPTION FACTOR KUA1"/>
    <property type="match status" value="1"/>
</dbReference>
<keyword evidence="2" id="KW-0805">Transcription regulation</keyword>
<dbReference type="SUPFAM" id="SSF46689">
    <property type="entry name" value="Homeodomain-like"/>
    <property type="match status" value="1"/>
</dbReference>
<dbReference type="GO" id="GO:0003677">
    <property type="term" value="F:DNA binding"/>
    <property type="evidence" value="ECO:0007669"/>
    <property type="project" value="UniProtKB-KW"/>
</dbReference>
<evidence type="ECO:0000259" key="9">
    <source>
        <dbReference type="PROSITE" id="PS51294"/>
    </source>
</evidence>
<name>A0A1D1YQR6_9ARAE</name>
<dbReference type="GO" id="GO:0005634">
    <property type="term" value="C:nucleus"/>
    <property type="evidence" value="ECO:0007669"/>
    <property type="project" value="UniProtKB-SubCell"/>
</dbReference>
<dbReference type="GO" id="GO:0006355">
    <property type="term" value="P:regulation of DNA-templated transcription"/>
    <property type="evidence" value="ECO:0007669"/>
    <property type="project" value="UniProtKB-ARBA"/>
</dbReference>
<feature type="domain" description="Myb-like" evidence="7">
    <location>
        <begin position="98"/>
        <end position="150"/>
    </location>
</feature>
<keyword evidence="3" id="KW-0238">DNA-binding</keyword>
<keyword evidence="4" id="KW-0804">Transcription</keyword>
<feature type="domain" description="SANT" evidence="8">
    <location>
        <begin position="101"/>
        <end position="154"/>
    </location>
</feature>
<dbReference type="PROSITE" id="PS51293">
    <property type="entry name" value="SANT"/>
    <property type="match status" value="1"/>
</dbReference>
<dbReference type="GO" id="GO:0009739">
    <property type="term" value="P:response to gibberellin"/>
    <property type="evidence" value="ECO:0007669"/>
    <property type="project" value="TreeGrafter"/>
</dbReference>
<reference evidence="10" key="1">
    <citation type="submission" date="2015-07" db="EMBL/GenBank/DDBJ databases">
        <title>Transcriptome Assembly of Anthurium amnicola.</title>
        <authorList>
            <person name="Suzuki J."/>
        </authorList>
    </citation>
    <scope>NUCLEOTIDE SEQUENCE</scope>
</reference>
<evidence type="ECO:0000259" key="7">
    <source>
        <dbReference type="PROSITE" id="PS50090"/>
    </source>
</evidence>
<dbReference type="PROSITE" id="PS50090">
    <property type="entry name" value="MYB_LIKE"/>
    <property type="match status" value="1"/>
</dbReference>
<dbReference type="SMART" id="SM00717">
    <property type="entry name" value="SANT"/>
    <property type="match status" value="1"/>
</dbReference>
<organism evidence="10">
    <name type="scientific">Anthurium amnicola</name>
    <dbReference type="NCBI Taxonomy" id="1678845"/>
    <lineage>
        <taxon>Eukaryota</taxon>
        <taxon>Viridiplantae</taxon>
        <taxon>Streptophyta</taxon>
        <taxon>Embryophyta</taxon>
        <taxon>Tracheophyta</taxon>
        <taxon>Spermatophyta</taxon>
        <taxon>Magnoliopsida</taxon>
        <taxon>Liliopsida</taxon>
        <taxon>Araceae</taxon>
        <taxon>Pothoideae</taxon>
        <taxon>Potheae</taxon>
        <taxon>Anthurium</taxon>
    </lineage>
</organism>
<feature type="compositionally biased region" description="Basic residues" evidence="6">
    <location>
        <begin position="83"/>
        <end position="103"/>
    </location>
</feature>
<evidence type="ECO:0000256" key="4">
    <source>
        <dbReference type="ARBA" id="ARBA00023163"/>
    </source>
</evidence>
<evidence type="ECO:0000259" key="8">
    <source>
        <dbReference type="PROSITE" id="PS51293"/>
    </source>
</evidence>
<keyword evidence="5" id="KW-0539">Nucleus</keyword>
<dbReference type="InterPro" id="IPR052245">
    <property type="entry name" value="Plant_Stress_Dev_TF"/>
</dbReference>
<dbReference type="Gene3D" id="1.10.10.60">
    <property type="entry name" value="Homeodomain-like"/>
    <property type="match status" value="1"/>
</dbReference>
<feature type="non-terminal residue" evidence="10">
    <location>
        <position position="1"/>
    </location>
</feature>
<evidence type="ECO:0000256" key="2">
    <source>
        <dbReference type="ARBA" id="ARBA00023015"/>
    </source>
</evidence>
<dbReference type="EMBL" id="GDJX01010960">
    <property type="protein sequence ID" value="JAT56976.1"/>
    <property type="molecule type" value="Transcribed_RNA"/>
</dbReference>
<evidence type="ECO:0000256" key="1">
    <source>
        <dbReference type="ARBA" id="ARBA00004123"/>
    </source>
</evidence>
<dbReference type="InterPro" id="IPR009057">
    <property type="entry name" value="Homeodomain-like_sf"/>
</dbReference>
<dbReference type="InterPro" id="IPR006447">
    <property type="entry name" value="Myb_dom_plants"/>
</dbReference>
<dbReference type="AlphaFoldDB" id="A0A1D1YQR6"/>
<evidence type="ECO:0000256" key="6">
    <source>
        <dbReference type="SAM" id="MobiDB-lite"/>
    </source>
</evidence>
<protein>
    <submittedName>
        <fullName evidence="10">Transcription factor MYB1R1</fullName>
    </submittedName>
</protein>
<comment type="subcellular location">
    <subcellularLocation>
        <location evidence="1">Nucleus</location>
    </subcellularLocation>
</comment>
<feature type="region of interest" description="Disordered" evidence="6">
    <location>
        <begin position="54"/>
        <end position="109"/>
    </location>
</feature>
<proteinExistence type="predicted"/>
<dbReference type="PROSITE" id="PS51294">
    <property type="entry name" value="HTH_MYB"/>
    <property type="match status" value="1"/>
</dbReference>
<accession>A0A1D1YQR6</accession>
<dbReference type="CDD" id="cd00167">
    <property type="entry name" value="SANT"/>
    <property type="match status" value="1"/>
</dbReference>
<dbReference type="InterPro" id="IPR017884">
    <property type="entry name" value="SANT_dom"/>
</dbReference>
<dbReference type="PANTHER" id="PTHR44191:SF61">
    <property type="entry name" value="OS08G0151000 PROTEIN"/>
    <property type="match status" value="1"/>
</dbReference>
<feature type="compositionally biased region" description="Low complexity" evidence="6">
    <location>
        <begin position="61"/>
        <end position="73"/>
    </location>
</feature>
<evidence type="ECO:0000313" key="10">
    <source>
        <dbReference type="EMBL" id="JAT56976.1"/>
    </source>
</evidence>
<dbReference type="GO" id="GO:0009723">
    <property type="term" value="P:response to ethylene"/>
    <property type="evidence" value="ECO:0007669"/>
    <property type="project" value="TreeGrafter"/>
</dbReference>
<dbReference type="InterPro" id="IPR001005">
    <property type="entry name" value="SANT/Myb"/>
</dbReference>
<evidence type="ECO:0000256" key="5">
    <source>
        <dbReference type="ARBA" id="ARBA00023242"/>
    </source>
</evidence>
<dbReference type="NCBIfam" id="TIGR01557">
    <property type="entry name" value="myb_SHAQKYF"/>
    <property type="match status" value="1"/>
</dbReference>
<feature type="domain" description="HTH myb-type" evidence="9">
    <location>
        <begin position="98"/>
        <end position="154"/>
    </location>
</feature>